<dbReference type="Gene3D" id="3.90.1280.10">
    <property type="entry name" value="HSP33 redox switch-like"/>
    <property type="match status" value="1"/>
</dbReference>
<accession>A0ABW3GUM7</accession>
<dbReference type="EMBL" id="JBHTJF010000008">
    <property type="protein sequence ID" value="MFD0942539.1"/>
    <property type="molecule type" value="Genomic_DNA"/>
</dbReference>
<evidence type="ECO:0000313" key="7">
    <source>
        <dbReference type="EMBL" id="MFD0942539.1"/>
    </source>
</evidence>
<dbReference type="Pfam" id="PF01430">
    <property type="entry name" value="HSP33"/>
    <property type="match status" value="1"/>
</dbReference>
<evidence type="ECO:0000256" key="3">
    <source>
        <dbReference type="ARBA" id="ARBA00023157"/>
    </source>
</evidence>
<keyword evidence="3 6" id="KW-1015">Disulfide bond</keyword>
<dbReference type="HAMAP" id="MF_00117">
    <property type="entry name" value="HslO"/>
    <property type="match status" value="1"/>
</dbReference>
<dbReference type="RefSeq" id="WP_381009112.1">
    <property type="nucleotide sequence ID" value="NZ_JBHTJF010000008.1"/>
</dbReference>
<dbReference type="CDD" id="cd00498">
    <property type="entry name" value="Hsp33"/>
    <property type="match status" value="1"/>
</dbReference>
<sequence>MNEMNEVTIVGNDYLVKALAFDGTIRAYAVRSTEVVGEMQRRHNSWPTATAAIGRTMTATVMMGAMLKGEEKLTIKVEGNGPLGAIIADANAKGDIRGYALYPQTHVELNEQGKLDVRGVVGTEGTLSVVKDIGLRDFFTGQIPIVSGEIAEDFTQYFAVSEQVPSAVGLGVLVNPDNTVKASGGFILQVMPGATDETIDALEEALQKMTPVSTMIDNGLTPEEMLYAILGEERVDIVDEMPIQFACNCSRERFANAIVGLGREEIQVMIEENGEAEAECHFCLEKYHYSKEELEQLLNEARA</sequence>
<gene>
    <name evidence="6 7" type="primary">hslO</name>
    <name evidence="7" type="ORF">ACFQ0V_01990</name>
</gene>
<evidence type="ECO:0000256" key="6">
    <source>
        <dbReference type="HAMAP-Rule" id="MF_00117"/>
    </source>
</evidence>
<feature type="disulfide bond" description="Redox-active" evidence="6">
    <location>
        <begin position="280"/>
        <end position="283"/>
    </location>
</feature>
<reference evidence="8" key="1">
    <citation type="journal article" date="2019" name="Int. J. Syst. Evol. Microbiol.">
        <title>The Global Catalogue of Microorganisms (GCM) 10K type strain sequencing project: providing services to taxonomists for standard genome sequencing and annotation.</title>
        <authorList>
            <consortium name="The Broad Institute Genomics Platform"/>
            <consortium name="The Broad Institute Genome Sequencing Center for Infectious Disease"/>
            <person name="Wu L."/>
            <person name="Ma J."/>
        </authorList>
    </citation>
    <scope>NUCLEOTIDE SEQUENCE [LARGE SCALE GENOMIC DNA]</scope>
    <source>
        <strain evidence="8">CCUG 63563</strain>
    </source>
</reference>
<keyword evidence="2 6" id="KW-0862">Zinc</keyword>
<comment type="caution">
    <text evidence="7">The sequence shown here is derived from an EMBL/GenBank/DDBJ whole genome shotgun (WGS) entry which is preliminary data.</text>
</comment>
<dbReference type="Proteomes" id="UP001596976">
    <property type="component" value="Unassembled WGS sequence"/>
</dbReference>
<dbReference type="SUPFAM" id="SSF64397">
    <property type="entry name" value="Hsp33 domain"/>
    <property type="match status" value="1"/>
</dbReference>
<keyword evidence="1 6" id="KW-0963">Cytoplasm</keyword>
<evidence type="ECO:0000256" key="2">
    <source>
        <dbReference type="ARBA" id="ARBA00022833"/>
    </source>
</evidence>
<keyword evidence="5 6" id="KW-0676">Redox-active center</keyword>
<keyword evidence="8" id="KW-1185">Reference proteome</keyword>
<comment type="PTM">
    <text evidence="6">Under oxidizing conditions two disulfide bonds are formed involving the reactive cysteines. Under reducing conditions zinc is bound to the reactive cysteines and the protein is inactive.</text>
</comment>
<dbReference type="PIRSF" id="PIRSF005261">
    <property type="entry name" value="Heat_shock_Hsp33"/>
    <property type="match status" value="1"/>
</dbReference>
<proteinExistence type="inferred from homology"/>
<dbReference type="Gene3D" id="3.55.30.10">
    <property type="entry name" value="Hsp33 domain"/>
    <property type="match status" value="1"/>
</dbReference>
<dbReference type="InterPro" id="IPR016154">
    <property type="entry name" value="Heat_shock_Hsp33_C"/>
</dbReference>
<name>A0ABW3GUM7_9BACL</name>
<dbReference type="InterPro" id="IPR016153">
    <property type="entry name" value="Heat_shock_Hsp33_N"/>
</dbReference>
<dbReference type="NCBIfam" id="NF001033">
    <property type="entry name" value="PRK00114.1"/>
    <property type="match status" value="1"/>
</dbReference>
<comment type="function">
    <text evidence="6">Redox regulated molecular chaperone. Protects both thermally unfolding and oxidatively damaged proteins from irreversible aggregation. Plays an important role in the bacterial defense system toward oxidative stress.</text>
</comment>
<keyword evidence="4 6" id="KW-0143">Chaperone</keyword>
<evidence type="ECO:0000256" key="1">
    <source>
        <dbReference type="ARBA" id="ARBA00022490"/>
    </source>
</evidence>
<dbReference type="SUPFAM" id="SSF118352">
    <property type="entry name" value="HSP33 redox switch-like"/>
    <property type="match status" value="1"/>
</dbReference>
<evidence type="ECO:0000313" key="8">
    <source>
        <dbReference type="Proteomes" id="UP001596976"/>
    </source>
</evidence>
<dbReference type="PANTHER" id="PTHR30111:SF1">
    <property type="entry name" value="33 KDA CHAPERONIN"/>
    <property type="match status" value="1"/>
</dbReference>
<comment type="subcellular location">
    <subcellularLocation>
        <location evidence="6">Cytoplasm</location>
    </subcellularLocation>
</comment>
<dbReference type="PANTHER" id="PTHR30111">
    <property type="entry name" value="33 KDA CHAPERONIN"/>
    <property type="match status" value="1"/>
</dbReference>
<comment type="similarity">
    <text evidence="6">Belongs to the HSP33 family.</text>
</comment>
<organism evidence="7 8">
    <name type="scientific">Savagea faecisuis</name>
    <dbReference type="NCBI Taxonomy" id="1274803"/>
    <lineage>
        <taxon>Bacteria</taxon>
        <taxon>Bacillati</taxon>
        <taxon>Bacillota</taxon>
        <taxon>Bacilli</taxon>
        <taxon>Bacillales</taxon>
        <taxon>Caryophanaceae</taxon>
        <taxon>Savagea</taxon>
    </lineage>
</organism>
<dbReference type="InterPro" id="IPR000397">
    <property type="entry name" value="Heat_shock_Hsp33"/>
</dbReference>
<protein>
    <recommendedName>
        <fullName evidence="6">33 kDa chaperonin</fullName>
    </recommendedName>
    <alternativeName>
        <fullName evidence="6">Heat shock protein 33 homolog</fullName>
        <shortName evidence="6">HSP33</shortName>
    </alternativeName>
</protein>
<feature type="disulfide bond" description="Redox-active" evidence="6">
    <location>
        <begin position="247"/>
        <end position="249"/>
    </location>
</feature>
<evidence type="ECO:0000256" key="5">
    <source>
        <dbReference type="ARBA" id="ARBA00023284"/>
    </source>
</evidence>
<evidence type="ECO:0000256" key="4">
    <source>
        <dbReference type="ARBA" id="ARBA00023186"/>
    </source>
</evidence>